<gene>
    <name evidence="5" type="ORF">DNTS_032758</name>
</gene>
<comment type="caution">
    <text evidence="5">The sequence shown here is derived from an EMBL/GenBank/DDBJ whole genome shotgun (WGS) entry which is preliminary data.</text>
</comment>
<dbReference type="STRING" id="623744.A0A553QAN1"/>
<evidence type="ECO:0000256" key="1">
    <source>
        <dbReference type="ARBA" id="ARBA00010343"/>
    </source>
</evidence>
<dbReference type="SMART" id="SM00428">
    <property type="entry name" value="H3"/>
    <property type="match status" value="1"/>
</dbReference>
<evidence type="ECO:0000313" key="6">
    <source>
        <dbReference type="Proteomes" id="UP000316079"/>
    </source>
</evidence>
<dbReference type="OrthoDB" id="8772552at2759"/>
<protein>
    <recommendedName>
        <fullName evidence="4">Core Histone H2A/H2B/H3 domain-containing protein</fullName>
    </recommendedName>
</protein>
<dbReference type="GO" id="GO:0030258">
    <property type="term" value="P:lipid modification"/>
    <property type="evidence" value="ECO:0007669"/>
    <property type="project" value="TreeGrafter"/>
</dbReference>
<feature type="transmembrane region" description="Helical" evidence="3">
    <location>
        <begin position="48"/>
        <end position="67"/>
    </location>
</feature>
<keyword evidence="3" id="KW-0472">Membrane</keyword>
<dbReference type="GO" id="GO:0003677">
    <property type="term" value="F:DNA binding"/>
    <property type="evidence" value="ECO:0007669"/>
    <property type="project" value="InterPro"/>
</dbReference>
<dbReference type="PRINTS" id="PR00622">
    <property type="entry name" value="HISTONEH3"/>
</dbReference>
<reference evidence="5 6" key="1">
    <citation type="journal article" date="2019" name="Sci. Data">
        <title>Hybrid genome assembly and annotation of Danionella translucida.</title>
        <authorList>
            <person name="Kadobianskyi M."/>
            <person name="Schulze L."/>
            <person name="Schuelke M."/>
            <person name="Judkewitz B."/>
        </authorList>
    </citation>
    <scope>NUCLEOTIDE SEQUENCE [LARGE SCALE GENOMIC DNA]</scope>
    <source>
        <strain evidence="5 6">Bolton</strain>
    </source>
</reference>
<dbReference type="InterPro" id="IPR000164">
    <property type="entry name" value="Histone_H3/CENP-A"/>
</dbReference>
<dbReference type="InterPro" id="IPR049941">
    <property type="entry name" value="LPLAT_7/PORCN-like"/>
</dbReference>
<feature type="transmembrane region" description="Helical" evidence="3">
    <location>
        <begin position="15"/>
        <end position="36"/>
    </location>
</feature>
<name>A0A553QAN1_9TELE</name>
<feature type="region of interest" description="Disordered" evidence="2">
    <location>
        <begin position="145"/>
        <end position="164"/>
    </location>
</feature>
<organism evidence="5 6">
    <name type="scientific">Danionella cerebrum</name>
    <dbReference type="NCBI Taxonomy" id="2873325"/>
    <lineage>
        <taxon>Eukaryota</taxon>
        <taxon>Metazoa</taxon>
        <taxon>Chordata</taxon>
        <taxon>Craniata</taxon>
        <taxon>Vertebrata</taxon>
        <taxon>Euteleostomi</taxon>
        <taxon>Actinopterygii</taxon>
        <taxon>Neopterygii</taxon>
        <taxon>Teleostei</taxon>
        <taxon>Ostariophysi</taxon>
        <taxon>Cypriniformes</taxon>
        <taxon>Danionidae</taxon>
        <taxon>Danioninae</taxon>
        <taxon>Danionella</taxon>
    </lineage>
</organism>
<feature type="domain" description="Core Histone H2A/H2B/H3" evidence="4">
    <location>
        <begin position="194"/>
        <end position="232"/>
    </location>
</feature>
<dbReference type="Gene3D" id="1.10.20.10">
    <property type="entry name" value="Histone, subunit A"/>
    <property type="match status" value="1"/>
</dbReference>
<dbReference type="PANTHER" id="PTHR13906">
    <property type="entry name" value="PORCUPINE"/>
    <property type="match status" value="1"/>
</dbReference>
<dbReference type="GO" id="GO:0016020">
    <property type="term" value="C:membrane"/>
    <property type="evidence" value="ECO:0007669"/>
    <property type="project" value="TreeGrafter"/>
</dbReference>
<keyword evidence="6" id="KW-1185">Reference proteome</keyword>
<dbReference type="AlphaFoldDB" id="A0A553QAN1"/>
<keyword evidence="3" id="KW-1133">Transmembrane helix</keyword>
<keyword evidence="3" id="KW-0812">Transmembrane</keyword>
<dbReference type="InterPro" id="IPR007125">
    <property type="entry name" value="H2A/H2B/H3"/>
</dbReference>
<dbReference type="GO" id="GO:0000786">
    <property type="term" value="C:nucleosome"/>
    <property type="evidence" value="ECO:0007669"/>
    <property type="project" value="InterPro"/>
</dbReference>
<evidence type="ECO:0000313" key="5">
    <source>
        <dbReference type="EMBL" id="TRY86967.1"/>
    </source>
</evidence>
<dbReference type="GO" id="GO:0030527">
    <property type="term" value="F:structural constituent of chromatin"/>
    <property type="evidence" value="ECO:0007669"/>
    <property type="project" value="InterPro"/>
</dbReference>
<evidence type="ECO:0000256" key="2">
    <source>
        <dbReference type="SAM" id="MobiDB-lite"/>
    </source>
</evidence>
<evidence type="ECO:0000259" key="4">
    <source>
        <dbReference type="Pfam" id="PF00125"/>
    </source>
</evidence>
<dbReference type="InterPro" id="IPR009072">
    <property type="entry name" value="Histone-fold"/>
</dbReference>
<dbReference type="Proteomes" id="UP000316079">
    <property type="component" value="Unassembled WGS sequence"/>
</dbReference>
<dbReference type="GO" id="GO:0016746">
    <property type="term" value="F:acyltransferase activity"/>
    <property type="evidence" value="ECO:0007669"/>
    <property type="project" value="TreeGrafter"/>
</dbReference>
<sequence>MVVYQTPIQTVTSMLVNFVVCQLFALFMAFWFRLYLHPSKTSPFIRHVVATLLGFYLALFCFGWYALHFLVQSGLAYGVIIFTSVEHMHNSFRDVCTRYAFSELVDLPYYNENQCLPLSPYCTMLEDILHTILLLKDLTKGGFDEHSAVQSSDEGPSVEAERAPPPNAPADVLNLLSLYCFVVTMGYLSLCHITREASEAYLVGLFEDTNLCAIHAKRVTIMPKDIQLARRIRGERA</sequence>
<comment type="similarity">
    <text evidence="1">Belongs to the histone H3 family.</text>
</comment>
<proteinExistence type="inferred from homology"/>
<dbReference type="PANTHER" id="PTHR13906:SF7">
    <property type="entry name" value="LYSOPHOSPHOLIPID ACYLTRANSFERASE 2"/>
    <property type="match status" value="1"/>
</dbReference>
<dbReference type="Pfam" id="PF00125">
    <property type="entry name" value="Histone"/>
    <property type="match status" value="1"/>
</dbReference>
<dbReference type="EMBL" id="SRMA01026166">
    <property type="protein sequence ID" value="TRY86967.1"/>
    <property type="molecule type" value="Genomic_DNA"/>
</dbReference>
<evidence type="ECO:0000256" key="3">
    <source>
        <dbReference type="SAM" id="Phobius"/>
    </source>
</evidence>
<accession>A0A553QAN1</accession>
<dbReference type="SUPFAM" id="SSF47113">
    <property type="entry name" value="Histone-fold"/>
    <property type="match status" value="1"/>
</dbReference>
<dbReference type="GO" id="GO:0046982">
    <property type="term" value="F:protein heterodimerization activity"/>
    <property type="evidence" value="ECO:0007669"/>
    <property type="project" value="InterPro"/>
</dbReference>